<dbReference type="RefSeq" id="WP_228881013.1">
    <property type="nucleotide sequence ID" value="NZ_CAJQYX010000005.1"/>
</dbReference>
<organism evidence="1 2">
    <name type="scientific">Paraburkholderia saeva</name>
    <dbReference type="NCBI Taxonomy" id="2777537"/>
    <lineage>
        <taxon>Bacteria</taxon>
        <taxon>Pseudomonadati</taxon>
        <taxon>Pseudomonadota</taxon>
        <taxon>Betaproteobacteria</taxon>
        <taxon>Burkholderiales</taxon>
        <taxon>Burkholderiaceae</taxon>
        <taxon>Paraburkholderia</taxon>
    </lineage>
</organism>
<accession>A0A9N8X3R2</accession>
<dbReference type="Proteomes" id="UP000789704">
    <property type="component" value="Unassembled WGS sequence"/>
</dbReference>
<dbReference type="EMBL" id="CAJQZC010000008">
    <property type="protein sequence ID" value="CAG4912940.1"/>
    <property type="molecule type" value="Genomic_DNA"/>
</dbReference>
<dbReference type="Pfam" id="PF20484">
    <property type="entry name" value="DUF6723"/>
    <property type="match status" value="1"/>
</dbReference>
<protein>
    <submittedName>
        <fullName evidence="1">Uncharacterized protein</fullName>
    </submittedName>
</protein>
<keyword evidence="2" id="KW-1185">Reference proteome</keyword>
<name>A0A9N8X3R2_9BURK</name>
<reference evidence="1" key="1">
    <citation type="submission" date="2021-04" db="EMBL/GenBank/DDBJ databases">
        <authorList>
            <person name="Vanwijnsberghe S."/>
        </authorList>
    </citation>
    <scope>NUCLEOTIDE SEQUENCE</scope>
    <source>
        <strain evidence="1">LMG 31841</strain>
    </source>
</reference>
<sequence>MNKSAKNQGAPAKSREDYEVSVLSRTMGYERYFGVLRVVRRRDRRVIFPFDGAPELGPFQSKDEAINAAREYGEKLIADDISTPEP</sequence>
<evidence type="ECO:0000313" key="2">
    <source>
        <dbReference type="Proteomes" id="UP000789704"/>
    </source>
</evidence>
<gene>
    <name evidence="1" type="ORF">LMG31841_04221</name>
</gene>
<comment type="caution">
    <text evidence="1">The sequence shown here is derived from an EMBL/GenBank/DDBJ whole genome shotgun (WGS) entry which is preliminary data.</text>
</comment>
<dbReference type="AlphaFoldDB" id="A0A9N8X3R2"/>
<evidence type="ECO:0000313" key="1">
    <source>
        <dbReference type="EMBL" id="CAG4912940.1"/>
    </source>
</evidence>
<proteinExistence type="predicted"/>
<dbReference type="InterPro" id="IPR046569">
    <property type="entry name" value="DUF6723"/>
</dbReference>